<accession>A0AC61R8L0</accession>
<dbReference type="EMBL" id="SRYG01000008">
    <property type="protein sequence ID" value="TGY66201.1"/>
    <property type="molecule type" value="Genomic_DNA"/>
</dbReference>
<keyword evidence="2" id="KW-1185">Reference proteome</keyword>
<organism evidence="1 2">
    <name type="scientific">Dubosiella muris</name>
    <dbReference type="NCBI Taxonomy" id="3038133"/>
    <lineage>
        <taxon>Bacteria</taxon>
        <taxon>Bacillati</taxon>
        <taxon>Bacillota</taxon>
        <taxon>Erysipelotrichia</taxon>
        <taxon>Erysipelotrichales</taxon>
        <taxon>Erysipelotrichaceae</taxon>
        <taxon>Dubosiella</taxon>
    </lineage>
</organism>
<protein>
    <submittedName>
        <fullName evidence="1">Uncharacterized protein</fullName>
    </submittedName>
</protein>
<evidence type="ECO:0000313" key="2">
    <source>
        <dbReference type="Proteomes" id="UP000308836"/>
    </source>
</evidence>
<evidence type="ECO:0000313" key="1">
    <source>
        <dbReference type="EMBL" id="TGY66201.1"/>
    </source>
</evidence>
<sequence>MQSFPYFIQNEFYLEVYIIGYKNQGEAILIVVEVDGRAVFCVLIDSYHCKDKNLIQEILVKKRIQWIDIICWSHPHGDHSKGMKDIIKNYSNEDTLILIPEGVELSPQKFSKEVIKLFSYLREQVVQSAEKYRVMSVSDGKNVLFYHWPKPKFIYQTQEFQLKINSFAPPSHSLRANQFLNRIDNNLNSIGFVLVLGNKYLVFTGDIENNAWSQLPPIFIKDIDLLKIPHHGSKTANKALDLFSDIDISVCTSYICGNSKLPEKEIIDCYENISAEVYLTQSMRSEENQEGYGMVKVKYNLLKSTKEVQMYGNAMQIK</sequence>
<proteinExistence type="predicted"/>
<name>A0AC61R8L0_9FIRM</name>
<dbReference type="Proteomes" id="UP000308836">
    <property type="component" value="Unassembled WGS sequence"/>
</dbReference>
<comment type="caution">
    <text evidence="1">The sequence shown here is derived from an EMBL/GenBank/DDBJ whole genome shotgun (WGS) entry which is preliminary data.</text>
</comment>
<reference evidence="1" key="1">
    <citation type="submission" date="2019-04" db="EMBL/GenBank/DDBJ databases">
        <title>Microbes associate with the intestines of laboratory mice.</title>
        <authorList>
            <person name="Navarre W."/>
            <person name="Wong E."/>
            <person name="Huang K."/>
            <person name="Tropini C."/>
            <person name="Ng K."/>
            <person name="Yu B."/>
        </authorList>
    </citation>
    <scope>NUCLEOTIDE SEQUENCE</scope>
    <source>
        <strain evidence="1">NM09_H32</strain>
    </source>
</reference>
<gene>
    <name evidence="1" type="ORF">E5336_04970</name>
</gene>